<keyword evidence="5 10" id="KW-0732">Signal</keyword>
<dbReference type="InterPro" id="IPR000782">
    <property type="entry name" value="FAS1_domain"/>
</dbReference>
<dbReference type="PANTHER" id="PTHR32382:SF6">
    <property type="entry name" value="FASCICLIN-LIKE ARABINOGALACTAN PROTEIN 14"/>
    <property type="match status" value="1"/>
</dbReference>
<sequence>MSSSLTLFFFFVSTFLYTSSNSFNITNILNEHDDFSTFNKLLSETQLASTINSRQTITVLVVSNGALSSLSGQPANLIKKILSLHIILDYYDQKKLKNLSKKSVLLTTLFQSSGQARGQQGFLNATVTKDGNVLFGSAVPGPDLNAELLDSVASLPFNISVLHISSAIMIDVKANNAPTGSPLSPSPPRPAESPNDDDYEYDEPPPSSAPRVAAHGPSKSADSANGVSRINSLPALAFTLLMSSIWWFMA</sequence>
<feature type="chain" id="PRO_5045040779" evidence="10">
    <location>
        <begin position="23"/>
        <end position="250"/>
    </location>
</feature>
<dbReference type="Gene3D" id="2.30.180.10">
    <property type="entry name" value="FAS1 domain"/>
    <property type="match status" value="1"/>
</dbReference>
<keyword evidence="7" id="KW-0472">Membrane</keyword>
<feature type="compositionally biased region" description="Acidic residues" evidence="9">
    <location>
        <begin position="194"/>
        <end position="203"/>
    </location>
</feature>
<keyword evidence="8" id="KW-0449">Lipoprotein</keyword>
<proteinExistence type="inferred from homology"/>
<evidence type="ECO:0000313" key="12">
    <source>
        <dbReference type="Proteomes" id="UP000694864"/>
    </source>
</evidence>
<organism evidence="12 13">
    <name type="scientific">Camelina sativa</name>
    <name type="common">False flax</name>
    <name type="synonym">Myagrum sativum</name>
    <dbReference type="NCBI Taxonomy" id="90675"/>
    <lineage>
        <taxon>Eukaryota</taxon>
        <taxon>Viridiplantae</taxon>
        <taxon>Streptophyta</taxon>
        <taxon>Embryophyta</taxon>
        <taxon>Tracheophyta</taxon>
        <taxon>Spermatophyta</taxon>
        <taxon>Magnoliopsida</taxon>
        <taxon>eudicotyledons</taxon>
        <taxon>Gunneridae</taxon>
        <taxon>Pentapetalae</taxon>
        <taxon>rosids</taxon>
        <taxon>malvids</taxon>
        <taxon>Brassicales</taxon>
        <taxon>Brassicaceae</taxon>
        <taxon>Camelineae</taxon>
        <taxon>Camelina</taxon>
    </lineage>
</organism>
<dbReference type="RefSeq" id="XP_010499304.1">
    <property type="nucleotide sequence ID" value="XM_010501002.2"/>
</dbReference>
<dbReference type="GeneID" id="104776857"/>
<evidence type="ECO:0000256" key="4">
    <source>
        <dbReference type="ARBA" id="ARBA00022622"/>
    </source>
</evidence>
<keyword evidence="6" id="KW-0654">Proteoglycan</keyword>
<evidence type="ECO:0000259" key="11">
    <source>
        <dbReference type="PROSITE" id="PS50213"/>
    </source>
</evidence>
<dbReference type="PROSITE" id="PS50213">
    <property type="entry name" value="FAS1"/>
    <property type="match status" value="1"/>
</dbReference>
<keyword evidence="12" id="KW-1185">Reference proteome</keyword>
<evidence type="ECO:0000256" key="1">
    <source>
        <dbReference type="ARBA" id="ARBA00004609"/>
    </source>
</evidence>
<evidence type="ECO:0000256" key="5">
    <source>
        <dbReference type="ARBA" id="ARBA00022729"/>
    </source>
</evidence>
<dbReference type="Pfam" id="PF02469">
    <property type="entry name" value="Fasciclin"/>
    <property type="match status" value="1"/>
</dbReference>
<keyword evidence="6" id="KW-0325">Glycoprotein</keyword>
<evidence type="ECO:0000256" key="8">
    <source>
        <dbReference type="ARBA" id="ARBA00023288"/>
    </source>
</evidence>
<evidence type="ECO:0000256" key="7">
    <source>
        <dbReference type="ARBA" id="ARBA00023136"/>
    </source>
</evidence>
<feature type="signal peptide" evidence="10">
    <location>
        <begin position="1"/>
        <end position="22"/>
    </location>
</feature>
<name>A0ABM0YDE7_CAMSA</name>
<evidence type="ECO:0000256" key="6">
    <source>
        <dbReference type="ARBA" id="ARBA00022974"/>
    </source>
</evidence>
<evidence type="ECO:0000256" key="2">
    <source>
        <dbReference type="ARBA" id="ARBA00007843"/>
    </source>
</evidence>
<feature type="region of interest" description="Disordered" evidence="9">
    <location>
        <begin position="177"/>
        <end position="225"/>
    </location>
</feature>
<dbReference type="PANTHER" id="PTHR32382">
    <property type="entry name" value="FASCICLIN-LIKE ARABINOGALACTAN PROTEIN"/>
    <property type="match status" value="1"/>
</dbReference>
<dbReference type="InterPro" id="IPR033254">
    <property type="entry name" value="Plant_FLA"/>
</dbReference>
<dbReference type="Proteomes" id="UP000694864">
    <property type="component" value="Chromosome 1"/>
</dbReference>
<keyword evidence="4" id="KW-0336">GPI-anchor</keyword>
<protein>
    <submittedName>
        <fullName evidence="13">Fasciclin-like arabinogalactan protein 14</fullName>
    </submittedName>
</protein>
<accession>A0ABM0YDE7</accession>
<evidence type="ECO:0000256" key="9">
    <source>
        <dbReference type="SAM" id="MobiDB-lite"/>
    </source>
</evidence>
<feature type="domain" description="FAS1" evidence="11">
    <location>
        <begin position="22"/>
        <end position="153"/>
    </location>
</feature>
<keyword evidence="3" id="KW-1003">Cell membrane</keyword>
<reference evidence="13" key="2">
    <citation type="submission" date="2025-08" db="UniProtKB">
        <authorList>
            <consortium name="RefSeq"/>
        </authorList>
    </citation>
    <scope>IDENTIFICATION</scope>
    <source>
        <tissue evidence="13">Leaf</tissue>
    </source>
</reference>
<evidence type="ECO:0000313" key="13">
    <source>
        <dbReference type="RefSeq" id="XP_010499304.1"/>
    </source>
</evidence>
<gene>
    <name evidence="13" type="primary">LOC104776857</name>
</gene>
<evidence type="ECO:0000256" key="3">
    <source>
        <dbReference type="ARBA" id="ARBA00022475"/>
    </source>
</evidence>
<dbReference type="SUPFAM" id="SSF82153">
    <property type="entry name" value="FAS1 domain"/>
    <property type="match status" value="1"/>
</dbReference>
<comment type="similarity">
    <text evidence="2">Belongs to the fasciclin-like AGP family.</text>
</comment>
<comment type="subcellular location">
    <subcellularLocation>
        <location evidence="1">Cell membrane</location>
        <topology evidence="1">Lipid-anchor</topology>
        <topology evidence="1">GPI-anchor</topology>
    </subcellularLocation>
</comment>
<evidence type="ECO:0000256" key="10">
    <source>
        <dbReference type="SAM" id="SignalP"/>
    </source>
</evidence>
<reference evidence="12" key="1">
    <citation type="journal article" date="2014" name="Nat. Commun.">
        <title>The emerging biofuel crop Camelina sativa retains a highly undifferentiated hexaploid genome structure.</title>
        <authorList>
            <person name="Kagale S."/>
            <person name="Koh C."/>
            <person name="Nixon J."/>
            <person name="Bollina V."/>
            <person name="Clarke W.E."/>
            <person name="Tuteja R."/>
            <person name="Spillane C."/>
            <person name="Robinson S.J."/>
            <person name="Links M.G."/>
            <person name="Clarke C."/>
            <person name="Higgins E.E."/>
            <person name="Huebert T."/>
            <person name="Sharpe A.G."/>
            <person name="Parkin I.A."/>
        </authorList>
    </citation>
    <scope>NUCLEOTIDE SEQUENCE [LARGE SCALE GENOMIC DNA]</scope>
    <source>
        <strain evidence="12">cv. DH55</strain>
    </source>
</reference>
<dbReference type="InterPro" id="IPR036378">
    <property type="entry name" value="FAS1_dom_sf"/>
</dbReference>